<protein>
    <submittedName>
        <fullName evidence="1">Uncharacterized protein</fullName>
    </submittedName>
</protein>
<dbReference type="OrthoDB" id="5133263at2759"/>
<reference evidence="1" key="1">
    <citation type="submission" date="2021-10" db="EMBL/GenBank/DDBJ databases">
        <authorList>
            <person name="Piombo E."/>
        </authorList>
    </citation>
    <scope>NUCLEOTIDE SEQUENCE</scope>
</reference>
<dbReference type="Proteomes" id="UP000775872">
    <property type="component" value="Unassembled WGS sequence"/>
</dbReference>
<sequence>MTGHITNGSGLAGLPSEILSKIIRCLLDDITTNKRSGQPHDYYTQDYQTATAQSTKALVTLCLVSRRLRDAATLSLYRHVTLVPRKIPGSVAASRVALDDGVMPLTLFLRTLVQRPDLRPLVQTLDCQFFLRHAESTPASLESSKSALRYQEDFQFHKQIIESTTRPPLSQEDLILNHVAATNPGRVNDTCERALAAILCLVSELRSLSLPPLPHSKWLIVTDDEWELYAPQNEYHYNTLSSLVETARQSEFSACALQHLEAVRFTGWRGFDGFNSDKEVVYNPPADPTLPDCPDHTFPLSSCLNLLLGPNITDFKADAVDEVDPDQFRKNLPMHSSIKRASLTISYHLMVLNFIGRTWDLSALTVRPARAVFMRRDEGMRPHIPNLDAWDNSLLSLKGSLKELDIGWMDGYEFPSHRRLNSLPLLGALEHLCIGIPLLAGMAKFSESPLHSVLPPNLRTLRLHDWVTGNYYDKYLPGFDLFELAEDEVEDGLKPLVTFQIDFSASLRSFAQVCGTTHPHLRSIMVFGFRPIDKAASESAESKAEFYLAARQLELVGTEPGQVVRGGGGIQVLFAQTGVVFEELFHEQEIDLPFQAQVSRYQ</sequence>
<proteinExistence type="predicted"/>
<dbReference type="EMBL" id="CABFOC020000082">
    <property type="protein sequence ID" value="CAH0058011.1"/>
    <property type="molecule type" value="Genomic_DNA"/>
</dbReference>
<organism evidence="1 2">
    <name type="scientific">Clonostachys solani</name>
    <dbReference type="NCBI Taxonomy" id="160281"/>
    <lineage>
        <taxon>Eukaryota</taxon>
        <taxon>Fungi</taxon>
        <taxon>Dikarya</taxon>
        <taxon>Ascomycota</taxon>
        <taxon>Pezizomycotina</taxon>
        <taxon>Sordariomycetes</taxon>
        <taxon>Hypocreomycetidae</taxon>
        <taxon>Hypocreales</taxon>
        <taxon>Bionectriaceae</taxon>
        <taxon>Clonostachys</taxon>
    </lineage>
</organism>
<evidence type="ECO:0000313" key="1">
    <source>
        <dbReference type="EMBL" id="CAH0058011.1"/>
    </source>
</evidence>
<accession>A0A9P0ENV3</accession>
<name>A0A9P0ENV3_9HYPO</name>
<keyword evidence="2" id="KW-1185">Reference proteome</keyword>
<comment type="caution">
    <text evidence="1">The sequence shown here is derived from an EMBL/GenBank/DDBJ whole genome shotgun (WGS) entry which is preliminary data.</text>
</comment>
<evidence type="ECO:0000313" key="2">
    <source>
        <dbReference type="Proteomes" id="UP000775872"/>
    </source>
</evidence>
<gene>
    <name evidence="1" type="ORF">CSOL1703_00008488</name>
</gene>
<dbReference type="AlphaFoldDB" id="A0A9P0ENV3"/>